<evidence type="ECO:0000256" key="6">
    <source>
        <dbReference type="ARBA" id="ARBA00022989"/>
    </source>
</evidence>
<evidence type="ECO:0000256" key="2">
    <source>
        <dbReference type="ARBA" id="ARBA00008537"/>
    </source>
</evidence>
<feature type="transmembrane region" description="Helical" evidence="8">
    <location>
        <begin position="68"/>
        <end position="91"/>
    </location>
</feature>
<name>A0ABP8AE26_9MICO</name>
<dbReference type="EMBL" id="BAABBX010000001">
    <property type="protein sequence ID" value="GAA4182404.1"/>
    <property type="molecule type" value="Genomic_DNA"/>
</dbReference>
<keyword evidence="3" id="KW-0813">Transport</keyword>
<dbReference type="PANTHER" id="PTHR42718:SF9">
    <property type="entry name" value="MAJOR FACILITATOR SUPERFAMILY MULTIDRUG TRANSPORTER MFSC"/>
    <property type="match status" value="1"/>
</dbReference>
<comment type="similarity">
    <text evidence="2">Belongs to the major facilitator superfamily. EmrB family.</text>
</comment>
<evidence type="ECO:0000313" key="11">
    <source>
        <dbReference type="Proteomes" id="UP001500213"/>
    </source>
</evidence>
<dbReference type="Gene3D" id="1.20.1720.10">
    <property type="entry name" value="Multidrug resistance protein D"/>
    <property type="match status" value="1"/>
</dbReference>
<evidence type="ECO:0000256" key="5">
    <source>
        <dbReference type="ARBA" id="ARBA00022692"/>
    </source>
</evidence>
<dbReference type="PRINTS" id="PR01036">
    <property type="entry name" value="TCRTETB"/>
</dbReference>
<dbReference type="InterPro" id="IPR011701">
    <property type="entry name" value="MFS"/>
</dbReference>
<keyword evidence="5 8" id="KW-0812">Transmembrane</keyword>
<protein>
    <submittedName>
        <fullName evidence="10">MDR family MFS transporter</fullName>
    </submittedName>
</protein>
<evidence type="ECO:0000259" key="9">
    <source>
        <dbReference type="PROSITE" id="PS50850"/>
    </source>
</evidence>
<feature type="transmembrane region" description="Helical" evidence="8">
    <location>
        <begin position="218"/>
        <end position="236"/>
    </location>
</feature>
<gene>
    <name evidence="10" type="ORF">GCM10022288_00250</name>
</gene>
<dbReference type="SUPFAM" id="SSF103473">
    <property type="entry name" value="MFS general substrate transporter"/>
    <property type="match status" value="2"/>
</dbReference>
<keyword evidence="6 8" id="KW-1133">Transmembrane helix</keyword>
<feature type="transmembrane region" description="Helical" evidence="8">
    <location>
        <begin position="7"/>
        <end position="28"/>
    </location>
</feature>
<keyword evidence="7 8" id="KW-0472">Membrane</keyword>
<feature type="transmembrane region" description="Helical" evidence="8">
    <location>
        <begin position="97"/>
        <end position="118"/>
    </location>
</feature>
<evidence type="ECO:0000256" key="7">
    <source>
        <dbReference type="ARBA" id="ARBA00023136"/>
    </source>
</evidence>
<accession>A0ABP8AE26</accession>
<dbReference type="PANTHER" id="PTHR42718">
    <property type="entry name" value="MAJOR FACILITATOR SUPERFAMILY MULTIDRUG TRANSPORTER MFSC"/>
    <property type="match status" value="1"/>
</dbReference>
<dbReference type="PROSITE" id="PS50850">
    <property type="entry name" value="MFS"/>
    <property type="match status" value="1"/>
</dbReference>
<keyword evidence="11" id="KW-1185">Reference proteome</keyword>
<keyword evidence="4" id="KW-1003">Cell membrane</keyword>
<dbReference type="InterPro" id="IPR004638">
    <property type="entry name" value="EmrB-like"/>
</dbReference>
<feature type="transmembrane region" description="Helical" evidence="8">
    <location>
        <begin position="154"/>
        <end position="174"/>
    </location>
</feature>
<feature type="transmembrane region" description="Helical" evidence="8">
    <location>
        <begin position="393"/>
        <end position="411"/>
    </location>
</feature>
<proteinExistence type="inferred from homology"/>
<feature type="transmembrane region" description="Helical" evidence="8">
    <location>
        <begin position="186"/>
        <end position="206"/>
    </location>
</feature>
<feature type="transmembrane region" description="Helical" evidence="8">
    <location>
        <begin position="257"/>
        <end position="280"/>
    </location>
</feature>
<dbReference type="Proteomes" id="UP001500213">
    <property type="component" value="Unassembled WGS sequence"/>
</dbReference>
<feature type="domain" description="Major facilitator superfamily (MFS) profile" evidence="9">
    <location>
        <begin position="2"/>
        <end position="451"/>
    </location>
</feature>
<evidence type="ECO:0000256" key="8">
    <source>
        <dbReference type="SAM" id="Phobius"/>
    </source>
</evidence>
<evidence type="ECO:0000256" key="1">
    <source>
        <dbReference type="ARBA" id="ARBA00004651"/>
    </source>
</evidence>
<dbReference type="InterPro" id="IPR036259">
    <property type="entry name" value="MFS_trans_sf"/>
</dbReference>
<comment type="subcellular location">
    <subcellularLocation>
        <location evidence="1">Cell membrane</location>
        <topology evidence="1">Multi-pass membrane protein</topology>
    </subcellularLocation>
</comment>
<feature type="transmembrane region" description="Helical" evidence="8">
    <location>
        <begin position="286"/>
        <end position="310"/>
    </location>
</feature>
<reference evidence="11" key="1">
    <citation type="journal article" date="2019" name="Int. J. Syst. Evol. Microbiol.">
        <title>The Global Catalogue of Microorganisms (GCM) 10K type strain sequencing project: providing services to taxonomists for standard genome sequencing and annotation.</title>
        <authorList>
            <consortium name="The Broad Institute Genomics Platform"/>
            <consortium name="The Broad Institute Genome Sequencing Center for Infectious Disease"/>
            <person name="Wu L."/>
            <person name="Ma J."/>
        </authorList>
    </citation>
    <scope>NUCLEOTIDE SEQUENCE [LARGE SCALE GENOMIC DNA]</scope>
    <source>
        <strain evidence="11">JCM 17593</strain>
    </source>
</reference>
<comment type="caution">
    <text evidence="10">The sequence shown here is derived from an EMBL/GenBank/DDBJ whole genome shotgun (WGS) entry which is preliminary data.</text>
</comment>
<feature type="transmembrane region" description="Helical" evidence="8">
    <location>
        <begin position="322"/>
        <end position="341"/>
    </location>
</feature>
<sequence length="472" mass="48238">MVAVVYVAAMFMSVLDTTIVTVALPAIARDFDVSAASVGAVSIAYLLALTVFIPVSGWLGDRIGGKRALLGAIGLFTLGSALCGCAGSLPMLVALSALQGVGGAVMLPVGLAMLFRAYPPAERVRLSGTLALVTAIGPALGPLLGGVFTSYATWRLVFFVNVPIGLAALVWGALRLDAHMQPRPGRLDLAGLVLSAVGLGALMTGVAEGASLGWGSPLVLTAVLAGVLMLVALVFVELRVAHPLIDMRMFRNRLFTVATALYGLASVAYIGALYLVAVFLQEGLGVSALVSGLTSIGSAVGVVLGGQLVSRVLYARVGPRRLTAAGLVLIALSLALMARITAADQLWWARLDLFVLGLGVAAVFIPSQAISMATISRADTGRASPVFNAGKQLGSAVGVALLSTVVGSLIGSRPGAAASADLFPYHVAFLTAAAVALAAVAVALVIRDADAAATMSRPMRPTPVARPRLLRR</sequence>
<evidence type="ECO:0000256" key="4">
    <source>
        <dbReference type="ARBA" id="ARBA00022475"/>
    </source>
</evidence>
<dbReference type="Pfam" id="PF07690">
    <property type="entry name" value="MFS_1"/>
    <property type="match status" value="2"/>
</dbReference>
<feature type="transmembrane region" description="Helical" evidence="8">
    <location>
        <begin position="34"/>
        <end position="56"/>
    </location>
</feature>
<feature type="transmembrane region" description="Helical" evidence="8">
    <location>
        <begin position="353"/>
        <end position="373"/>
    </location>
</feature>
<feature type="transmembrane region" description="Helical" evidence="8">
    <location>
        <begin position="130"/>
        <end position="148"/>
    </location>
</feature>
<dbReference type="Gene3D" id="1.20.1250.20">
    <property type="entry name" value="MFS general substrate transporter like domains"/>
    <property type="match status" value="1"/>
</dbReference>
<evidence type="ECO:0000313" key="10">
    <source>
        <dbReference type="EMBL" id="GAA4182404.1"/>
    </source>
</evidence>
<feature type="transmembrane region" description="Helical" evidence="8">
    <location>
        <begin position="423"/>
        <end position="446"/>
    </location>
</feature>
<dbReference type="NCBIfam" id="TIGR00711">
    <property type="entry name" value="efflux_EmrB"/>
    <property type="match status" value="1"/>
</dbReference>
<organism evidence="10 11">
    <name type="scientific">Gryllotalpicola kribbensis</name>
    <dbReference type="NCBI Taxonomy" id="993084"/>
    <lineage>
        <taxon>Bacteria</taxon>
        <taxon>Bacillati</taxon>
        <taxon>Actinomycetota</taxon>
        <taxon>Actinomycetes</taxon>
        <taxon>Micrococcales</taxon>
        <taxon>Microbacteriaceae</taxon>
        <taxon>Gryllotalpicola</taxon>
    </lineage>
</organism>
<dbReference type="InterPro" id="IPR020846">
    <property type="entry name" value="MFS_dom"/>
</dbReference>
<evidence type="ECO:0000256" key="3">
    <source>
        <dbReference type="ARBA" id="ARBA00022448"/>
    </source>
</evidence>